<gene>
    <name evidence="1" type="ORF">FD03_GL002281</name>
</gene>
<name>A0A0R1K5I0_9LACO</name>
<dbReference type="OrthoDB" id="9922443at2"/>
<evidence type="ECO:0000313" key="2">
    <source>
        <dbReference type="Proteomes" id="UP000051248"/>
    </source>
</evidence>
<dbReference type="EMBL" id="AZDZ01000022">
    <property type="protein sequence ID" value="KRK78507.1"/>
    <property type="molecule type" value="Genomic_DNA"/>
</dbReference>
<comment type="caution">
    <text evidence="1">The sequence shown here is derived from an EMBL/GenBank/DDBJ whole genome shotgun (WGS) entry which is preliminary data.</text>
</comment>
<accession>A0A0R1K5I0</accession>
<keyword evidence="2" id="KW-1185">Reference proteome</keyword>
<reference evidence="1 2" key="1">
    <citation type="journal article" date="2015" name="Genome Announc.">
        <title>Expanding the biotechnology potential of lactobacilli through comparative genomics of 213 strains and associated genera.</title>
        <authorList>
            <person name="Sun Z."/>
            <person name="Harris H.M."/>
            <person name="McCann A."/>
            <person name="Guo C."/>
            <person name="Argimon S."/>
            <person name="Zhang W."/>
            <person name="Yang X."/>
            <person name="Jeffery I.B."/>
            <person name="Cooney J.C."/>
            <person name="Kagawa T.F."/>
            <person name="Liu W."/>
            <person name="Song Y."/>
            <person name="Salvetti E."/>
            <person name="Wrobel A."/>
            <person name="Rasinkangas P."/>
            <person name="Parkhill J."/>
            <person name="Rea M.C."/>
            <person name="O'Sullivan O."/>
            <person name="Ritari J."/>
            <person name="Douillard F.P."/>
            <person name="Paul Ross R."/>
            <person name="Yang R."/>
            <person name="Briner A.E."/>
            <person name="Felis G.E."/>
            <person name="de Vos W.M."/>
            <person name="Barrangou R."/>
            <person name="Klaenhammer T.R."/>
            <person name="Caufield P.W."/>
            <person name="Cui Y."/>
            <person name="Zhang H."/>
            <person name="O'Toole P.W."/>
        </authorList>
    </citation>
    <scope>NUCLEOTIDE SEQUENCE [LARGE SCALE GENOMIC DNA]</scope>
    <source>
        <strain evidence="1 2">DSM 19682</strain>
    </source>
</reference>
<dbReference type="STRING" id="1423775.FD03_GL002281"/>
<protein>
    <submittedName>
        <fullName evidence="1">Uncharacterized protein</fullName>
    </submittedName>
</protein>
<dbReference type="AlphaFoldDB" id="A0A0R1K5I0"/>
<sequence>MIYQNTDSPKLDKALDRYTKICKKIGRYDYQIESGLAELYWNSANKQLEDQVYELKSYRAVLESQKAQAEARLFKAFGEQYS</sequence>
<dbReference type="RefSeq" id="WP_025024561.1">
    <property type="nucleotide sequence ID" value="NZ_AZDZ01000022.1"/>
</dbReference>
<dbReference type="Proteomes" id="UP000051248">
    <property type="component" value="Unassembled WGS sequence"/>
</dbReference>
<proteinExistence type="predicted"/>
<evidence type="ECO:0000313" key="1">
    <source>
        <dbReference type="EMBL" id="KRK78507.1"/>
    </source>
</evidence>
<dbReference type="PATRIC" id="fig|1423775.4.peg.2320"/>
<organism evidence="1 2">
    <name type="scientific">Companilactobacillus nodensis DSM 19682 = JCM 14932 = NBRC 107160</name>
    <dbReference type="NCBI Taxonomy" id="1423775"/>
    <lineage>
        <taxon>Bacteria</taxon>
        <taxon>Bacillati</taxon>
        <taxon>Bacillota</taxon>
        <taxon>Bacilli</taxon>
        <taxon>Lactobacillales</taxon>
        <taxon>Lactobacillaceae</taxon>
        <taxon>Companilactobacillus</taxon>
    </lineage>
</organism>